<dbReference type="AlphaFoldDB" id="A0AAV7EYD5"/>
<proteinExistence type="inferred from homology"/>
<dbReference type="CDD" id="cd17582">
    <property type="entry name" value="psREC_PRR"/>
    <property type="match status" value="1"/>
</dbReference>
<comment type="caution">
    <text evidence="8">Lacks conserved residue(s) required for the propagation of feature annotation.</text>
</comment>
<dbReference type="GO" id="GO:0000160">
    <property type="term" value="P:phosphorelay signal transduction system"/>
    <property type="evidence" value="ECO:0007669"/>
    <property type="project" value="UniProtKB-KW"/>
</dbReference>
<reference evidence="13 14" key="1">
    <citation type="submission" date="2021-07" db="EMBL/GenBank/DDBJ databases">
        <title>The Aristolochia fimbriata genome: insights into angiosperm evolution, floral development and chemical biosynthesis.</title>
        <authorList>
            <person name="Jiao Y."/>
        </authorList>
    </citation>
    <scope>NUCLEOTIDE SEQUENCE [LARGE SCALE GENOMIC DNA]</scope>
    <source>
        <strain evidence="13">IBCAS-2021</strain>
        <tissue evidence="13">Leaf</tissue>
    </source>
</reference>
<accession>A0AAV7EYD5</accession>
<gene>
    <name evidence="13" type="ORF">H6P81_006697</name>
</gene>
<keyword evidence="14" id="KW-1185">Reference proteome</keyword>
<dbReference type="Pfam" id="PF06203">
    <property type="entry name" value="CCT"/>
    <property type="match status" value="1"/>
</dbReference>
<dbReference type="InterPro" id="IPR045279">
    <property type="entry name" value="ARR-like"/>
</dbReference>
<evidence type="ECO:0000313" key="14">
    <source>
        <dbReference type="Proteomes" id="UP000825729"/>
    </source>
</evidence>
<feature type="region of interest" description="Disordered" evidence="10">
    <location>
        <begin position="219"/>
        <end position="296"/>
    </location>
</feature>
<keyword evidence="6" id="KW-0804">Transcription</keyword>
<feature type="domain" description="CCT" evidence="12">
    <location>
        <begin position="741"/>
        <end position="783"/>
    </location>
</feature>
<name>A0AAV7EYD5_ARIFI</name>
<comment type="subcellular location">
    <subcellularLocation>
        <location evidence="1 9">Nucleus</location>
    </subcellularLocation>
</comment>
<evidence type="ECO:0000256" key="7">
    <source>
        <dbReference type="ARBA" id="ARBA00023242"/>
    </source>
</evidence>
<keyword evidence="5" id="KW-0090">Biological rhythms</keyword>
<feature type="compositionally biased region" description="Polar residues" evidence="10">
    <location>
        <begin position="268"/>
        <end position="278"/>
    </location>
</feature>
<feature type="compositionally biased region" description="Gly residues" evidence="10">
    <location>
        <begin position="715"/>
        <end position="731"/>
    </location>
</feature>
<feature type="compositionally biased region" description="Low complexity" evidence="10">
    <location>
        <begin position="683"/>
        <end position="700"/>
    </location>
</feature>
<sequence>MGSAQGGTVGASKKDLVGDNQFMRDGIKEVRENGAVGEGNDRSEEDESKINEVAGDINDERQKAVLAQDQAGVHKLPQQFPGPIVRWERFLPLRSLKVLLVENDDSTRHVVSALLRNCSYEVTTATNGQEAWQILEDMTNHIDIVLTEVVMPFLSGIGLLCKIMSHRTCKNIPVIMMSTLDSMSLVFKCLSKGAVDFLVKPIRKNELKNLWQHVWRRCHSSSGSGSESGVQGLKSSMSKSVDDSDNNTGSNDEDENTSIGVNLRDGSDNGSGTQSSWTKKAVEVDSPQPMSPWDQADAHDSTCAQVVQGIRPKLENLGNEQIAVTVARESKRANEMLDNAEMGKDLAIGVPRNSCVQFESSPTENVNAKLIGSEQDMVPKQGQGKEQPTEGAKKIDEHKNPFNELQPEAADLIGSIANSSNIPQREMNPAVAPAGLSKVSEVKDKNFSTAKDIPSLDLSLKRLRTSEGGNAPHDERNILRRSDQSAFSRYSTVGSTIQASTGCGGSCSAPPDHNRSDTVKREFVYTVASNPNVTPPNQGSSGSTVNGCVTKNIFTMPVALKDKSGSTSTTTCTLHHSSAFHPVKHCHTCPAQQVIEEKVDDTAQAAAVGQQIGASHQVQVQHHHYHYHHHRHHVHNIQQSLETPPEDDLALKSMAAMAPQCGSSNVFDGTTEANGNCSVNGSASGSNHGSNGQNGSSTGVNYGGMNMESDNGAAGKSGVGGGSGSGSGSGCGADQDRFAQREAALTKFRQKRKERCFEKKVRYQSRKRLAEQRPRVRGQFVRQNANEHTSRDTDS</sequence>
<dbReference type="InterPro" id="IPR001789">
    <property type="entry name" value="Sig_transdc_resp-reg_receiver"/>
</dbReference>
<evidence type="ECO:0000256" key="6">
    <source>
        <dbReference type="ARBA" id="ARBA00023163"/>
    </source>
</evidence>
<dbReference type="Proteomes" id="UP000825729">
    <property type="component" value="Unassembled WGS sequence"/>
</dbReference>
<feature type="domain" description="Response regulatory" evidence="11">
    <location>
        <begin position="97"/>
        <end position="215"/>
    </location>
</feature>
<feature type="region of interest" description="Disordered" evidence="10">
    <location>
        <begin position="763"/>
        <end position="795"/>
    </location>
</feature>
<evidence type="ECO:0000259" key="12">
    <source>
        <dbReference type="PROSITE" id="PS51017"/>
    </source>
</evidence>
<dbReference type="InterPro" id="IPR011006">
    <property type="entry name" value="CheY-like_superfamily"/>
</dbReference>
<dbReference type="Pfam" id="PF00072">
    <property type="entry name" value="Response_reg"/>
    <property type="match status" value="1"/>
</dbReference>
<dbReference type="Gene3D" id="3.40.50.2300">
    <property type="match status" value="1"/>
</dbReference>
<dbReference type="GO" id="GO:0048511">
    <property type="term" value="P:rhythmic process"/>
    <property type="evidence" value="ECO:0007669"/>
    <property type="project" value="UniProtKB-KW"/>
</dbReference>
<dbReference type="SUPFAM" id="SSF52172">
    <property type="entry name" value="CheY-like"/>
    <property type="match status" value="1"/>
</dbReference>
<dbReference type="EMBL" id="JAINDJ010000003">
    <property type="protein sequence ID" value="KAG9453793.1"/>
    <property type="molecule type" value="Genomic_DNA"/>
</dbReference>
<dbReference type="SMART" id="SM00448">
    <property type="entry name" value="REC"/>
    <property type="match status" value="1"/>
</dbReference>
<protein>
    <recommendedName>
        <fullName evidence="15">Pseudo-response regulator 7</fullName>
    </recommendedName>
</protein>
<dbReference type="PROSITE" id="PS51017">
    <property type="entry name" value="CCT"/>
    <property type="match status" value="1"/>
</dbReference>
<dbReference type="PANTHER" id="PTHR43874">
    <property type="entry name" value="TWO-COMPONENT RESPONSE REGULATOR"/>
    <property type="match status" value="1"/>
</dbReference>
<evidence type="ECO:0000256" key="5">
    <source>
        <dbReference type="ARBA" id="ARBA00023108"/>
    </source>
</evidence>
<dbReference type="InterPro" id="IPR010402">
    <property type="entry name" value="CCT_domain"/>
</dbReference>
<evidence type="ECO:0000259" key="11">
    <source>
        <dbReference type="PROSITE" id="PS50110"/>
    </source>
</evidence>
<feature type="region of interest" description="Disordered" evidence="10">
    <location>
        <begin position="26"/>
        <end position="48"/>
    </location>
</feature>
<evidence type="ECO:0000256" key="2">
    <source>
        <dbReference type="ARBA" id="ARBA00010330"/>
    </source>
</evidence>
<keyword evidence="4" id="KW-0805">Transcription regulation</keyword>
<feature type="region of interest" description="Disordered" evidence="10">
    <location>
        <begin position="683"/>
        <end position="734"/>
    </location>
</feature>
<dbReference type="FunFam" id="3.40.50.2300:FF:000214">
    <property type="entry name" value="Two-component response regulator-like PRR37"/>
    <property type="match status" value="1"/>
</dbReference>
<comment type="similarity">
    <text evidence="2">Belongs to the ARR-like family.</text>
</comment>
<evidence type="ECO:0000256" key="8">
    <source>
        <dbReference type="PROSITE-ProRule" id="PRU00169"/>
    </source>
</evidence>
<evidence type="ECO:0000256" key="10">
    <source>
        <dbReference type="SAM" id="MobiDB-lite"/>
    </source>
</evidence>
<dbReference type="GO" id="GO:0009736">
    <property type="term" value="P:cytokinin-activated signaling pathway"/>
    <property type="evidence" value="ECO:0007669"/>
    <property type="project" value="InterPro"/>
</dbReference>
<dbReference type="PANTHER" id="PTHR43874:SF125">
    <property type="entry name" value="TWO-COMPONENT RESPONSE REGULATOR-LIKE APRR7"/>
    <property type="match status" value="1"/>
</dbReference>
<evidence type="ECO:0000256" key="4">
    <source>
        <dbReference type="ARBA" id="ARBA00023015"/>
    </source>
</evidence>
<dbReference type="GO" id="GO:0005634">
    <property type="term" value="C:nucleus"/>
    <property type="evidence" value="ECO:0007669"/>
    <property type="project" value="UniProtKB-SubCell"/>
</dbReference>
<keyword evidence="7 9" id="KW-0539">Nucleus</keyword>
<evidence type="ECO:0000256" key="1">
    <source>
        <dbReference type="ARBA" id="ARBA00004123"/>
    </source>
</evidence>
<feature type="compositionally biased region" description="Low complexity" evidence="10">
    <location>
        <begin position="220"/>
        <end position="239"/>
    </location>
</feature>
<comment type="caution">
    <text evidence="13">The sequence shown here is derived from an EMBL/GenBank/DDBJ whole genome shotgun (WGS) entry which is preliminary data.</text>
</comment>
<dbReference type="PROSITE" id="PS50110">
    <property type="entry name" value="RESPONSE_REGULATORY"/>
    <property type="match status" value="1"/>
</dbReference>
<evidence type="ECO:0000256" key="3">
    <source>
        <dbReference type="ARBA" id="ARBA00023012"/>
    </source>
</evidence>
<evidence type="ECO:0008006" key="15">
    <source>
        <dbReference type="Google" id="ProtNLM"/>
    </source>
</evidence>
<evidence type="ECO:0000256" key="9">
    <source>
        <dbReference type="PROSITE-ProRule" id="PRU00357"/>
    </source>
</evidence>
<keyword evidence="3" id="KW-0902">Two-component regulatory system</keyword>
<evidence type="ECO:0000313" key="13">
    <source>
        <dbReference type="EMBL" id="KAG9453793.1"/>
    </source>
</evidence>
<organism evidence="13 14">
    <name type="scientific">Aristolochia fimbriata</name>
    <name type="common">White veined hardy Dutchman's pipe vine</name>
    <dbReference type="NCBI Taxonomy" id="158543"/>
    <lineage>
        <taxon>Eukaryota</taxon>
        <taxon>Viridiplantae</taxon>
        <taxon>Streptophyta</taxon>
        <taxon>Embryophyta</taxon>
        <taxon>Tracheophyta</taxon>
        <taxon>Spermatophyta</taxon>
        <taxon>Magnoliopsida</taxon>
        <taxon>Magnoliidae</taxon>
        <taxon>Piperales</taxon>
        <taxon>Aristolochiaceae</taxon>
        <taxon>Aristolochia</taxon>
    </lineage>
</organism>